<evidence type="ECO:0000313" key="5">
    <source>
        <dbReference type="RefSeq" id="XP_040926588.1"/>
    </source>
</evidence>
<dbReference type="OrthoDB" id="8457630at2759"/>
<accession>A0A8M1HDP6</accession>
<name>A0A8M1HDP6_BETSP</name>
<evidence type="ECO:0000259" key="3">
    <source>
        <dbReference type="Pfam" id="PF00048"/>
    </source>
</evidence>
<dbReference type="SUPFAM" id="SSF54117">
    <property type="entry name" value="Interleukin 8-like chemokines"/>
    <property type="match status" value="1"/>
</dbReference>
<keyword evidence="4" id="KW-1185">Reference proteome</keyword>
<dbReference type="AlphaFoldDB" id="A0A8M1HDP6"/>
<dbReference type="GO" id="GO:0006955">
    <property type="term" value="P:immune response"/>
    <property type="evidence" value="ECO:0007669"/>
    <property type="project" value="InterPro"/>
</dbReference>
<sequence length="89" mass="9743">MSIRILLLVCLCFQVCAANRRHPNKGIIPLCCTRVSTADISEQITGNATIQKPGGQCVKALIFPVAEGKVCVDPEANWVRTFLDKKKNS</sequence>
<organism evidence="4 5">
    <name type="scientific">Betta splendens</name>
    <name type="common">Siamese fighting fish</name>
    <dbReference type="NCBI Taxonomy" id="158456"/>
    <lineage>
        <taxon>Eukaryota</taxon>
        <taxon>Metazoa</taxon>
        <taxon>Chordata</taxon>
        <taxon>Craniata</taxon>
        <taxon>Vertebrata</taxon>
        <taxon>Euteleostomi</taxon>
        <taxon>Actinopterygii</taxon>
        <taxon>Neopterygii</taxon>
        <taxon>Teleostei</taxon>
        <taxon>Neoteleostei</taxon>
        <taxon>Acanthomorphata</taxon>
        <taxon>Anabantaria</taxon>
        <taxon>Anabantiformes</taxon>
        <taxon>Anabantoidei</taxon>
        <taxon>Osphronemidae</taxon>
        <taxon>Betta</taxon>
    </lineage>
</organism>
<dbReference type="GO" id="GO:0005615">
    <property type="term" value="C:extracellular space"/>
    <property type="evidence" value="ECO:0007669"/>
    <property type="project" value="UniProtKB-KW"/>
</dbReference>
<evidence type="ECO:0000313" key="4">
    <source>
        <dbReference type="Proteomes" id="UP000515150"/>
    </source>
</evidence>
<proteinExistence type="predicted"/>
<gene>
    <name evidence="5" type="primary">ccl34b.4</name>
</gene>
<keyword evidence="2" id="KW-0732">Signal</keyword>
<feature type="chain" id="PRO_5035442573" evidence="2">
    <location>
        <begin position="19"/>
        <end position="89"/>
    </location>
</feature>
<dbReference type="Proteomes" id="UP000515150">
    <property type="component" value="Chromosome 4"/>
</dbReference>
<dbReference type="GeneID" id="121202208"/>
<dbReference type="GO" id="GO:0008009">
    <property type="term" value="F:chemokine activity"/>
    <property type="evidence" value="ECO:0007669"/>
    <property type="project" value="InterPro"/>
</dbReference>
<keyword evidence="1" id="KW-0202">Cytokine</keyword>
<evidence type="ECO:0000256" key="2">
    <source>
        <dbReference type="SAM" id="SignalP"/>
    </source>
</evidence>
<feature type="domain" description="Chemokine interleukin-8-like" evidence="3">
    <location>
        <begin position="31"/>
        <end position="83"/>
    </location>
</feature>
<evidence type="ECO:0000256" key="1">
    <source>
        <dbReference type="ARBA" id="ARBA00022514"/>
    </source>
</evidence>
<dbReference type="Gene3D" id="2.40.50.40">
    <property type="match status" value="1"/>
</dbReference>
<dbReference type="Pfam" id="PF00048">
    <property type="entry name" value="IL8"/>
    <property type="match status" value="1"/>
</dbReference>
<feature type="signal peptide" evidence="2">
    <location>
        <begin position="1"/>
        <end position="18"/>
    </location>
</feature>
<dbReference type="KEGG" id="bspl:121202208"/>
<dbReference type="CTD" id="556621"/>
<dbReference type="RefSeq" id="XP_040926588.1">
    <property type="nucleotide sequence ID" value="XM_041070654.2"/>
</dbReference>
<dbReference type="InterPro" id="IPR001811">
    <property type="entry name" value="Chemokine_IL8-like_dom"/>
</dbReference>
<dbReference type="InterPro" id="IPR036048">
    <property type="entry name" value="Interleukin_8-like_sf"/>
</dbReference>
<reference evidence="5" key="1">
    <citation type="submission" date="2025-08" db="UniProtKB">
        <authorList>
            <consortium name="RefSeq"/>
        </authorList>
    </citation>
    <scope>IDENTIFICATION</scope>
</reference>
<protein>
    <submittedName>
        <fullName evidence="5">Chemokine (C-C motif) ligand 34b, duplicate 4</fullName>
    </submittedName>
</protein>